<dbReference type="Proteomes" id="UP001223978">
    <property type="component" value="Unassembled WGS sequence"/>
</dbReference>
<dbReference type="EMBL" id="JASCIQ010000079">
    <property type="protein sequence ID" value="MDI3409458.1"/>
    <property type="molecule type" value="Genomic_DNA"/>
</dbReference>
<name>A0ABT6SMP5_9ACTN</name>
<accession>A0ABT6SMP5</accession>
<proteinExistence type="predicted"/>
<gene>
    <name evidence="2" type="ORF">QIS96_37270</name>
</gene>
<dbReference type="RefSeq" id="WP_282547326.1">
    <property type="nucleotide sequence ID" value="NZ_JASCIQ010000079.1"/>
</dbReference>
<evidence type="ECO:0000313" key="3">
    <source>
        <dbReference type="Proteomes" id="UP001223978"/>
    </source>
</evidence>
<keyword evidence="3" id="KW-1185">Reference proteome</keyword>
<comment type="caution">
    <text evidence="2">The sequence shown here is derived from an EMBL/GenBank/DDBJ whole genome shotgun (WGS) entry which is preliminary data.</text>
</comment>
<protein>
    <submittedName>
        <fullName evidence="2">Uncharacterized protein</fullName>
    </submittedName>
</protein>
<feature type="region of interest" description="Disordered" evidence="1">
    <location>
        <begin position="1"/>
        <end position="48"/>
    </location>
</feature>
<sequence length="48" mass="5119">MRDAMRRDLGVTAEGGHAADDRRPEPASSSDPSGFLSDFAEPDDDPNS</sequence>
<evidence type="ECO:0000313" key="2">
    <source>
        <dbReference type="EMBL" id="MDI3409458.1"/>
    </source>
</evidence>
<reference evidence="2 3" key="1">
    <citation type="submission" date="2023-05" db="EMBL/GenBank/DDBJ databases">
        <title>Draft genome sequence of Streptomyces sp. B-S-A6 isolated from a cave soil in Thailand.</title>
        <authorList>
            <person name="Chamroensaksri N."/>
            <person name="Muangham S."/>
        </authorList>
    </citation>
    <scope>NUCLEOTIDE SEQUENCE [LARGE SCALE GENOMIC DNA]</scope>
    <source>
        <strain evidence="2 3">B-S-A6</strain>
    </source>
</reference>
<organism evidence="2 3">
    <name type="scientific">Streptomyces cavernicola</name>
    <dbReference type="NCBI Taxonomy" id="3043613"/>
    <lineage>
        <taxon>Bacteria</taxon>
        <taxon>Bacillati</taxon>
        <taxon>Actinomycetota</taxon>
        <taxon>Actinomycetes</taxon>
        <taxon>Kitasatosporales</taxon>
        <taxon>Streptomycetaceae</taxon>
        <taxon>Streptomyces</taxon>
    </lineage>
</organism>
<evidence type="ECO:0000256" key="1">
    <source>
        <dbReference type="SAM" id="MobiDB-lite"/>
    </source>
</evidence>